<evidence type="ECO:0000256" key="4">
    <source>
        <dbReference type="ARBA" id="ARBA00022989"/>
    </source>
</evidence>
<feature type="transmembrane region" description="Helical" evidence="6">
    <location>
        <begin position="305"/>
        <end position="334"/>
    </location>
</feature>
<dbReference type="RefSeq" id="WP_317488150.1">
    <property type="nucleotide sequence ID" value="NZ_CP136051.1"/>
</dbReference>
<comment type="subcellular location">
    <subcellularLocation>
        <location evidence="1">Cell membrane</location>
        <topology evidence="1">Multi-pass membrane protein</topology>
    </subcellularLocation>
</comment>
<feature type="transmembrane region" description="Helical" evidence="6">
    <location>
        <begin position="94"/>
        <end position="117"/>
    </location>
</feature>
<evidence type="ECO:0000313" key="8">
    <source>
        <dbReference type="Proteomes" id="UP001302349"/>
    </source>
</evidence>
<keyword evidence="2" id="KW-1003">Cell membrane</keyword>
<feature type="transmembrane region" description="Helical" evidence="6">
    <location>
        <begin position="355"/>
        <end position="378"/>
    </location>
</feature>
<feature type="transmembrane region" description="Helical" evidence="6">
    <location>
        <begin position="384"/>
        <end position="405"/>
    </location>
</feature>
<keyword evidence="3 6" id="KW-0812">Transmembrane</keyword>
<feature type="transmembrane region" description="Helical" evidence="6">
    <location>
        <begin position="137"/>
        <end position="158"/>
    </location>
</feature>
<feature type="transmembrane region" description="Helical" evidence="6">
    <location>
        <begin position="21"/>
        <end position="41"/>
    </location>
</feature>
<feature type="transmembrane region" description="Helical" evidence="6">
    <location>
        <begin position="426"/>
        <end position="444"/>
    </location>
</feature>
<evidence type="ECO:0000256" key="6">
    <source>
        <dbReference type="SAM" id="Phobius"/>
    </source>
</evidence>
<feature type="transmembrane region" description="Helical" evidence="6">
    <location>
        <begin position="170"/>
        <end position="189"/>
    </location>
</feature>
<sequence>MAKKDGGVKTGLTRQMGILGLAATGICSMMGAGINVVPFMIQRNVPGIGPYVLPAFLVAAVPAILAAMAYAILSSAMPRAGGSYVHVSRSLNPYLGFVASFSQWFGLSVAIGVVSYVVVPFLRDVAFGLGWAEIGEILELGFVRLAISFAFLWIFVLVNIQGIKLYERTLIPLMFLMFGLGAIVIVVGFSHDQADFVAAIQAKEGRQIAEAASQPFDWKIFVTASALLFSSFIGFDSIAQAGGEAKNPGKSLPIAIAIAILTVGAFYLLFTWAVYHSVPWDFIAAESMKKDISAPGLLSYVLPPVWGVLILTGAAIALINDLPAMILSVSRLMFAWAEDGIFPRSVARVHPVRKTPATAIVVSGVMASIGILGCHLASDFFLGIDIMVTSMLVNFLLMVVSVYTLQRRNPTLARGIVVVKERWKQVFIAVAGAALLGSLLIVHIVKDLASSPGAWYFHSTFIWIVVMIVATMIYFREKGKLTKQGVNLSERFSQLPPE</sequence>
<protein>
    <submittedName>
        <fullName evidence="7">APC family permease</fullName>
    </submittedName>
</protein>
<dbReference type="PANTHER" id="PTHR42770:SF7">
    <property type="entry name" value="MEMBRANE PROTEIN"/>
    <property type="match status" value="1"/>
</dbReference>
<dbReference type="EMBL" id="CP136051">
    <property type="protein sequence ID" value="WOK05390.1"/>
    <property type="molecule type" value="Genomic_DNA"/>
</dbReference>
<gene>
    <name evidence="7" type="ORF">RT717_20120</name>
</gene>
<feature type="transmembrane region" description="Helical" evidence="6">
    <location>
        <begin position="220"/>
        <end position="239"/>
    </location>
</feature>
<feature type="transmembrane region" description="Helical" evidence="6">
    <location>
        <begin position="251"/>
        <end position="275"/>
    </location>
</feature>
<dbReference type="InterPro" id="IPR002293">
    <property type="entry name" value="AA/rel_permease1"/>
</dbReference>
<feature type="transmembrane region" description="Helical" evidence="6">
    <location>
        <begin position="456"/>
        <end position="475"/>
    </location>
</feature>
<organism evidence="7 8">
    <name type="scientific">Imperialibacter roseus</name>
    <dbReference type="NCBI Taxonomy" id="1324217"/>
    <lineage>
        <taxon>Bacteria</taxon>
        <taxon>Pseudomonadati</taxon>
        <taxon>Bacteroidota</taxon>
        <taxon>Cytophagia</taxon>
        <taxon>Cytophagales</taxon>
        <taxon>Flammeovirgaceae</taxon>
        <taxon>Imperialibacter</taxon>
    </lineage>
</organism>
<evidence type="ECO:0000313" key="7">
    <source>
        <dbReference type="EMBL" id="WOK05390.1"/>
    </source>
</evidence>
<evidence type="ECO:0000256" key="5">
    <source>
        <dbReference type="ARBA" id="ARBA00023136"/>
    </source>
</evidence>
<dbReference type="Proteomes" id="UP001302349">
    <property type="component" value="Chromosome"/>
</dbReference>
<dbReference type="Gene3D" id="1.20.1740.10">
    <property type="entry name" value="Amino acid/polyamine transporter I"/>
    <property type="match status" value="1"/>
</dbReference>
<proteinExistence type="predicted"/>
<dbReference type="PANTHER" id="PTHR42770">
    <property type="entry name" value="AMINO ACID TRANSPORTER-RELATED"/>
    <property type="match status" value="1"/>
</dbReference>
<keyword evidence="5 6" id="KW-0472">Membrane</keyword>
<accession>A0ABZ0IM44</accession>
<evidence type="ECO:0000256" key="2">
    <source>
        <dbReference type="ARBA" id="ARBA00022475"/>
    </source>
</evidence>
<evidence type="ECO:0000256" key="1">
    <source>
        <dbReference type="ARBA" id="ARBA00004651"/>
    </source>
</evidence>
<dbReference type="InterPro" id="IPR050367">
    <property type="entry name" value="APC_superfamily"/>
</dbReference>
<keyword evidence="8" id="KW-1185">Reference proteome</keyword>
<dbReference type="Pfam" id="PF13520">
    <property type="entry name" value="AA_permease_2"/>
    <property type="match status" value="1"/>
</dbReference>
<evidence type="ECO:0000256" key="3">
    <source>
        <dbReference type="ARBA" id="ARBA00022692"/>
    </source>
</evidence>
<dbReference type="PIRSF" id="PIRSF006060">
    <property type="entry name" value="AA_transporter"/>
    <property type="match status" value="1"/>
</dbReference>
<keyword evidence="4 6" id="KW-1133">Transmembrane helix</keyword>
<reference evidence="7 8" key="1">
    <citation type="journal article" date="2023" name="Microbiol. Resour. Announc.">
        <title>Complete Genome Sequence of Imperialibacter roseus strain P4T.</title>
        <authorList>
            <person name="Tizabi D.R."/>
            <person name="Bachvaroff T."/>
            <person name="Hill R.T."/>
        </authorList>
    </citation>
    <scope>NUCLEOTIDE SEQUENCE [LARGE SCALE GENOMIC DNA]</scope>
    <source>
        <strain evidence="7 8">P4T</strain>
    </source>
</reference>
<feature type="transmembrane region" description="Helical" evidence="6">
    <location>
        <begin position="53"/>
        <end position="73"/>
    </location>
</feature>
<name>A0ABZ0IM44_9BACT</name>